<evidence type="ECO:0000313" key="2">
    <source>
        <dbReference type="EMBL" id="ORY26005.1"/>
    </source>
</evidence>
<evidence type="ECO:0000313" key="3">
    <source>
        <dbReference type="Proteomes" id="UP000193642"/>
    </source>
</evidence>
<dbReference type="AlphaFoldDB" id="A0A1Y2AVR9"/>
<proteinExistence type="predicted"/>
<evidence type="ECO:0000256" key="1">
    <source>
        <dbReference type="SAM" id="Phobius"/>
    </source>
</evidence>
<reference evidence="2 3" key="1">
    <citation type="submission" date="2016-07" db="EMBL/GenBank/DDBJ databases">
        <title>Pervasive Adenine N6-methylation of Active Genes in Fungi.</title>
        <authorList>
            <consortium name="DOE Joint Genome Institute"/>
            <person name="Mondo S.J."/>
            <person name="Dannebaum R.O."/>
            <person name="Kuo R.C."/>
            <person name="Labutti K."/>
            <person name="Haridas S."/>
            <person name="Kuo A."/>
            <person name="Salamov A."/>
            <person name="Ahrendt S.R."/>
            <person name="Lipzen A."/>
            <person name="Sullivan W."/>
            <person name="Andreopoulos W.B."/>
            <person name="Clum A."/>
            <person name="Lindquist E."/>
            <person name="Daum C."/>
            <person name="Ramamoorthy G.K."/>
            <person name="Gryganskyi A."/>
            <person name="Culley D."/>
            <person name="Magnuson J.K."/>
            <person name="James T.Y."/>
            <person name="O'Malley M.A."/>
            <person name="Stajich J.E."/>
            <person name="Spatafora J.W."/>
            <person name="Visel A."/>
            <person name="Grigoriev I.V."/>
        </authorList>
    </citation>
    <scope>NUCLEOTIDE SEQUENCE [LARGE SCALE GENOMIC DNA]</scope>
    <source>
        <strain evidence="2 3">JEL800</strain>
    </source>
</reference>
<dbReference type="OrthoDB" id="10520194at2759"/>
<keyword evidence="3" id="KW-1185">Reference proteome</keyword>
<keyword evidence="1" id="KW-0472">Membrane</keyword>
<accession>A0A1Y2AVR9</accession>
<organism evidence="2 3">
    <name type="scientific">Rhizoclosmatium globosum</name>
    <dbReference type="NCBI Taxonomy" id="329046"/>
    <lineage>
        <taxon>Eukaryota</taxon>
        <taxon>Fungi</taxon>
        <taxon>Fungi incertae sedis</taxon>
        <taxon>Chytridiomycota</taxon>
        <taxon>Chytridiomycota incertae sedis</taxon>
        <taxon>Chytridiomycetes</taxon>
        <taxon>Chytridiales</taxon>
        <taxon>Chytriomycetaceae</taxon>
        <taxon>Rhizoclosmatium</taxon>
    </lineage>
</organism>
<keyword evidence="1" id="KW-0812">Transmembrane</keyword>
<protein>
    <submittedName>
        <fullName evidence="2">Uncharacterized protein</fullName>
    </submittedName>
</protein>
<gene>
    <name evidence="2" type="ORF">BCR33DRAFT_794859</name>
</gene>
<dbReference type="EMBL" id="MCGO01000120">
    <property type="protein sequence ID" value="ORY26005.1"/>
    <property type="molecule type" value="Genomic_DNA"/>
</dbReference>
<name>A0A1Y2AVR9_9FUNG</name>
<feature type="transmembrane region" description="Helical" evidence="1">
    <location>
        <begin position="118"/>
        <end position="136"/>
    </location>
</feature>
<sequence>MTQEQQQHPTASSLLAPASTLLAKSRSLGRQLKSKVLQKIKGAATASLARENKKLEQKLDGAYQSLVVVREKLKSVERERDEIARRMSRVARGGLSRRGSLVIEEPEEKKGMRVSESVVAACILVVVWLIVFSGSSGPVNIKWILWEVSRLSTNPVSQRASVLDSFIV</sequence>
<keyword evidence="1" id="KW-1133">Transmembrane helix</keyword>
<dbReference type="Proteomes" id="UP000193642">
    <property type="component" value="Unassembled WGS sequence"/>
</dbReference>
<comment type="caution">
    <text evidence="2">The sequence shown here is derived from an EMBL/GenBank/DDBJ whole genome shotgun (WGS) entry which is preliminary data.</text>
</comment>